<evidence type="ECO:0008006" key="3">
    <source>
        <dbReference type="Google" id="ProtNLM"/>
    </source>
</evidence>
<dbReference type="EMBL" id="JAGIOD010000002">
    <property type="protein sequence ID" value="MBP2383768.1"/>
    <property type="molecule type" value="Genomic_DNA"/>
</dbReference>
<organism evidence="1 2">
    <name type="scientific">Brachybacterium sacelli</name>
    <dbReference type="NCBI Taxonomy" id="173364"/>
    <lineage>
        <taxon>Bacteria</taxon>
        <taxon>Bacillati</taxon>
        <taxon>Actinomycetota</taxon>
        <taxon>Actinomycetes</taxon>
        <taxon>Micrococcales</taxon>
        <taxon>Dermabacteraceae</taxon>
        <taxon>Brachybacterium</taxon>
    </lineage>
</organism>
<protein>
    <recommendedName>
        <fullName evidence="3">STAS domain-containing protein</fullName>
    </recommendedName>
</protein>
<proteinExistence type="predicted"/>
<name>A0ABS4X695_9MICO</name>
<reference evidence="1 2" key="1">
    <citation type="submission" date="2021-03" db="EMBL/GenBank/DDBJ databases">
        <title>Sequencing the genomes of 1000 actinobacteria strains.</title>
        <authorList>
            <person name="Klenk H.-P."/>
        </authorList>
    </citation>
    <scope>NUCLEOTIDE SEQUENCE [LARGE SCALE GENOMIC DNA]</scope>
    <source>
        <strain evidence="1 2">DSM 14566</strain>
    </source>
</reference>
<sequence length="115" mass="12412">MSAIEVDSGIQVLATSVVTMPRLSGSRETARCLAAGGPIDAALIDCSAMEASSLSVAQELIHQLVDLRGARWVQLIEPTAFWSGRVRSQMEQRGMPDTLSIVPRTFPERWSLAAS</sequence>
<accession>A0ABS4X695</accession>
<evidence type="ECO:0000313" key="2">
    <source>
        <dbReference type="Proteomes" id="UP001519290"/>
    </source>
</evidence>
<gene>
    <name evidence="1" type="ORF">JOF43_003757</name>
</gene>
<dbReference type="RefSeq" id="WP_209904597.1">
    <property type="nucleotide sequence ID" value="NZ_BAAAJW010000017.1"/>
</dbReference>
<evidence type="ECO:0000313" key="1">
    <source>
        <dbReference type="EMBL" id="MBP2383768.1"/>
    </source>
</evidence>
<comment type="caution">
    <text evidence="1">The sequence shown here is derived from an EMBL/GenBank/DDBJ whole genome shotgun (WGS) entry which is preliminary data.</text>
</comment>
<keyword evidence="2" id="KW-1185">Reference proteome</keyword>
<dbReference type="Proteomes" id="UP001519290">
    <property type="component" value="Unassembled WGS sequence"/>
</dbReference>